<evidence type="ECO:0000259" key="9">
    <source>
        <dbReference type="PROSITE" id="PS50975"/>
    </source>
</evidence>
<dbReference type="SUPFAM" id="SSF50891">
    <property type="entry name" value="Cyclophilin-like"/>
    <property type="match status" value="2"/>
</dbReference>
<dbReference type="SUPFAM" id="SSF56059">
    <property type="entry name" value="Glutathione synthetase ATP-binding domain-like"/>
    <property type="match status" value="1"/>
</dbReference>
<evidence type="ECO:0000256" key="3">
    <source>
        <dbReference type="ARBA" id="ARBA00022741"/>
    </source>
</evidence>
<dbReference type="EMBL" id="CAKLCM010000003">
    <property type="protein sequence ID" value="CAH0529914.1"/>
    <property type="molecule type" value="Genomic_DNA"/>
</dbReference>
<dbReference type="InterPro" id="IPR005481">
    <property type="entry name" value="BC-like_N"/>
</dbReference>
<name>A0ABN8DN47_9VIBR</name>
<dbReference type="SMART" id="SM00796">
    <property type="entry name" value="AHS1"/>
    <property type="match status" value="1"/>
</dbReference>
<dbReference type="Gene3D" id="3.30.470.20">
    <property type="entry name" value="ATP-grasp fold, B domain"/>
    <property type="match status" value="1"/>
</dbReference>
<dbReference type="PROSITE" id="PS50975">
    <property type="entry name" value="ATP_GRASP"/>
    <property type="match status" value="1"/>
</dbReference>
<dbReference type="CDD" id="cd06850">
    <property type="entry name" value="biotinyl_domain"/>
    <property type="match status" value="1"/>
</dbReference>
<comment type="cofactor">
    <cofactor evidence="1">
        <name>biotin</name>
        <dbReference type="ChEBI" id="CHEBI:57586"/>
    </cofactor>
</comment>
<evidence type="ECO:0000256" key="2">
    <source>
        <dbReference type="ARBA" id="ARBA00022598"/>
    </source>
</evidence>
<evidence type="ECO:0000259" key="10">
    <source>
        <dbReference type="PROSITE" id="PS50979"/>
    </source>
</evidence>
<dbReference type="SUPFAM" id="SSF160467">
    <property type="entry name" value="PH0987 N-terminal domain-like"/>
    <property type="match status" value="1"/>
</dbReference>
<dbReference type="InterPro" id="IPR003833">
    <property type="entry name" value="CT_C_D"/>
</dbReference>
<dbReference type="Pfam" id="PF02786">
    <property type="entry name" value="CPSase_L_D2"/>
    <property type="match status" value="1"/>
</dbReference>
<feature type="domain" description="ATP-grasp" evidence="9">
    <location>
        <begin position="120"/>
        <end position="317"/>
    </location>
</feature>
<evidence type="ECO:0000259" key="8">
    <source>
        <dbReference type="PROSITE" id="PS50968"/>
    </source>
</evidence>
<feature type="domain" description="Biotin carboxylation" evidence="10">
    <location>
        <begin position="1"/>
        <end position="447"/>
    </location>
</feature>
<dbReference type="SMART" id="SM00878">
    <property type="entry name" value="Biotin_carb_C"/>
    <property type="match status" value="1"/>
</dbReference>
<dbReference type="Pfam" id="PF00289">
    <property type="entry name" value="Biotin_carb_N"/>
    <property type="match status" value="1"/>
</dbReference>
<evidence type="ECO:0000313" key="11">
    <source>
        <dbReference type="EMBL" id="CAH0529914.1"/>
    </source>
</evidence>
<gene>
    <name evidence="11" type="primary">ddl_2</name>
    <name evidence="11" type="ORF">VHP8226_03662</name>
</gene>
<feature type="domain" description="Lipoyl-binding" evidence="8">
    <location>
        <begin position="1123"/>
        <end position="1198"/>
    </location>
</feature>
<dbReference type="NCBIfam" id="TIGR02712">
    <property type="entry name" value="urea_carbox"/>
    <property type="match status" value="1"/>
</dbReference>
<dbReference type="InterPro" id="IPR016185">
    <property type="entry name" value="PreATP-grasp_dom_sf"/>
</dbReference>
<dbReference type="InterPro" id="IPR011054">
    <property type="entry name" value="Rudment_hybrid_motif"/>
</dbReference>
<organism evidence="11 12">
    <name type="scientific">Vibrio hippocampi</name>
    <dbReference type="NCBI Taxonomy" id="654686"/>
    <lineage>
        <taxon>Bacteria</taxon>
        <taxon>Pseudomonadati</taxon>
        <taxon>Pseudomonadota</taxon>
        <taxon>Gammaproteobacteria</taxon>
        <taxon>Vibrionales</taxon>
        <taxon>Vibrionaceae</taxon>
        <taxon>Vibrio</taxon>
    </lineage>
</organism>
<dbReference type="InterPro" id="IPR011053">
    <property type="entry name" value="Single_hybrid_motif"/>
</dbReference>
<dbReference type="PROSITE" id="PS50968">
    <property type="entry name" value="BIOTINYL_LIPOYL"/>
    <property type="match status" value="1"/>
</dbReference>
<proteinExistence type="predicted"/>
<dbReference type="InterPro" id="IPR005482">
    <property type="entry name" value="Biotin_COase_C"/>
</dbReference>
<dbReference type="PROSITE" id="PS00188">
    <property type="entry name" value="BIOTIN"/>
    <property type="match status" value="1"/>
</dbReference>
<dbReference type="GO" id="GO:0008716">
    <property type="term" value="F:D-alanine-D-alanine ligase activity"/>
    <property type="evidence" value="ECO:0007669"/>
    <property type="project" value="UniProtKB-EC"/>
</dbReference>
<dbReference type="Gene3D" id="2.40.50.100">
    <property type="match status" value="1"/>
</dbReference>
<dbReference type="SUPFAM" id="SSF51230">
    <property type="entry name" value="Single hybrid motif"/>
    <property type="match status" value="1"/>
</dbReference>
<dbReference type="SUPFAM" id="SSF52440">
    <property type="entry name" value="PreATP-grasp domain"/>
    <property type="match status" value="1"/>
</dbReference>
<dbReference type="Pfam" id="PF02626">
    <property type="entry name" value="CT_A_B"/>
    <property type="match status" value="1"/>
</dbReference>
<dbReference type="EC" id="6.3.2.4" evidence="11"/>
<accession>A0ABN8DN47</accession>
<dbReference type="PROSITE" id="PS00867">
    <property type="entry name" value="CPSASE_2"/>
    <property type="match status" value="1"/>
</dbReference>
<dbReference type="NCBIfam" id="TIGR00724">
    <property type="entry name" value="urea_amlyse_rel"/>
    <property type="match status" value="1"/>
</dbReference>
<dbReference type="PANTHER" id="PTHR18866:SF128">
    <property type="entry name" value="UREA AMIDOLYASE"/>
    <property type="match status" value="1"/>
</dbReference>
<evidence type="ECO:0000256" key="7">
    <source>
        <dbReference type="PROSITE-ProRule" id="PRU00409"/>
    </source>
</evidence>
<dbReference type="InterPro" id="IPR011764">
    <property type="entry name" value="Biotin_carboxylation_dom"/>
</dbReference>
<evidence type="ECO:0000313" key="12">
    <source>
        <dbReference type="Proteomes" id="UP000838160"/>
    </source>
</evidence>
<dbReference type="PROSITE" id="PS00866">
    <property type="entry name" value="CPSASE_1"/>
    <property type="match status" value="1"/>
</dbReference>
<keyword evidence="4" id="KW-0378">Hydrolase</keyword>
<reference evidence="11" key="1">
    <citation type="submission" date="2021-12" db="EMBL/GenBank/DDBJ databases">
        <authorList>
            <person name="Rodrigo-Torres L."/>
            <person name="Arahal R. D."/>
            <person name="Lucena T."/>
        </authorList>
    </citation>
    <scope>NUCLEOTIDE SEQUENCE</scope>
    <source>
        <strain evidence="11">CECT 8226</strain>
    </source>
</reference>
<keyword evidence="12" id="KW-1185">Reference proteome</keyword>
<dbReference type="Pfam" id="PF00364">
    <property type="entry name" value="Biotin_lipoyl"/>
    <property type="match status" value="1"/>
</dbReference>
<keyword evidence="6" id="KW-0092">Biotin</keyword>
<evidence type="ECO:0000256" key="5">
    <source>
        <dbReference type="ARBA" id="ARBA00022840"/>
    </source>
</evidence>
<dbReference type="SMART" id="SM00797">
    <property type="entry name" value="AHS2"/>
    <property type="match status" value="1"/>
</dbReference>
<dbReference type="InterPro" id="IPR000089">
    <property type="entry name" value="Biotin_lipoyl"/>
</dbReference>
<keyword evidence="2 11" id="KW-0436">Ligase</keyword>
<keyword evidence="3 7" id="KW-0547">Nucleotide-binding</keyword>
<dbReference type="InterPro" id="IPR029000">
    <property type="entry name" value="Cyclophilin-like_dom_sf"/>
</dbReference>
<dbReference type="SUPFAM" id="SSF51246">
    <property type="entry name" value="Rudiment single hybrid motif"/>
    <property type="match status" value="1"/>
</dbReference>
<dbReference type="InterPro" id="IPR011761">
    <property type="entry name" value="ATP-grasp"/>
</dbReference>
<sequence>MFNKVLIANRGAIACRVIRTLEQLNIASVAVYSDADSDSLHIAQASEAYSLGPGGAKDTYLDIEKIIAIAKQSGAQAIHPGYGFLSENPDFVSRCEQEELVFLGPTVEQIQAFGLKHSAREIAENAQVPLLPGTGLLTDKQSALQQAEQIGYPVMLKSTAGGGGIGMECCFDAQQLEDAFDSVQRLSANNFSNSGVFLEKFIQHARHIEVQIFGDGQGQVVALGERDCSAQRRNQKVIEETPAPNLTDETRYALQQTAIDLASAVNYRNAGTVEFVLDNQTKQFYFLEVNTRLQVEHGVTEEIFGVDLVAWMIKQGAECLDLAQESANLKPSGHAIQVRLYAEDANKNFQPCAGLLSHVRWPTLKGLRIEHWIESGVQVSPFFDPMLAKVIVHAETREQALSQLINALNQSEIYGIEHNQAYLSQLLNSELVQSGEVLTRSLNHFDYQPCTLDVISGGVQTSIQDYPGRKGYWHIGVPPSGPMDPLSFQLGNRLLNNPQEAAGLEIVVAGPTLKFNTDKHIVLTGAAIEATLEDQPIELGQVVAVQAGQILQIGKVNSAGARSYLLVEGGIDCPEYLGSKSTFTLGQFGGHAGRVLCAGDVLHLTPSDAQQIEALSQIQSTVTLPKIEDEWQIRVIYGPHGAPDFFTDQDIESFFAAQWKVHFNSSRTGVRLIGPKPDWARKDGGEAGLHPSNIHDNAYAVGTIDFTGDMPVILGPDGPSLGGFVCPATIIKADLWKMGQLKAGDKVRFTPVSLESAEQAEREQLQQIEQLSIEPLALAPVPITTPIIKTLDASQYGEQVVYRPSGEDYLLVEYGPQVLDIALRFRAHALMLKLEALELDGVEELTPGIRSLQIHFDNLRLPRQKLLAVLEQLEADLEDIEQLTVPARVVHLPLSWDDEATRLAIKKYNDVVRKDAPWCPDNIEFIRRINGLDSVEEVKKIVFDASYLVMGLGDVYLGAPVATPIDPRHRLVTTKYNPARTWTPENAVGIGGAYMCVYGMEGPGGYQFVGRTLQMWNRYRQTEAFEKPWLLRFFDQIRFYPVSAEELITIREQHPRGQYPIKIEQTSFSLADYQQLVEQHGEEIAQCRERQQTAFEQERQRWEASGQANFVAEDIAQPEQDALVLEQGQQVIESHVAGNIWQTLVEPGQQVKQGDVVMVLEAMKMELEVTANMSGTVHSICQPSGAQVHAGQPLMILES</sequence>
<dbReference type="InterPro" id="IPR005479">
    <property type="entry name" value="CPAse_ATP-bd"/>
</dbReference>
<dbReference type="Gene3D" id="3.30.1360.40">
    <property type="match status" value="1"/>
</dbReference>
<dbReference type="InterPro" id="IPR014084">
    <property type="entry name" value="Urea_COase"/>
</dbReference>
<dbReference type="Proteomes" id="UP000838160">
    <property type="component" value="Unassembled WGS sequence"/>
</dbReference>
<dbReference type="InterPro" id="IPR050856">
    <property type="entry name" value="Biotin_carboxylase_complex"/>
</dbReference>
<evidence type="ECO:0000256" key="1">
    <source>
        <dbReference type="ARBA" id="ARBA00001953"/>
    </source>
</evidence>
<dbReference type="InterPro" id="IPR001882">
    <property type="entry name" value="Biotin_BS"/>
</dbReference>
<dbReference type="Gene3D" id="2.40.100.10">
    <property type="entry name" value="Cyclophilin-like"/>
    <property type="match status" value="2"/>
</dbReference>
<evidence type="ECO:0000256" key="6">
    <source>
        <dbReference type="ARBA" id="ARBA00023267"/>
    </source>
</evidence>
<dbReference type="PANTHER" id="PTHR18866">
    <property type="entry name" value="CARBOXYLASE:PYRUVATE/ACETYL-COA/PROPIONYL-COA CARBOXYLASE"/>
    <property type="match status" value="1"/>
</dbReference>
<protein>
    <submittedName>
        <fullName evidence="11">D-alanine--D-alanine ligase</fullName>
        <ecNumber evidence="11">6.3.2.4</ecNumber>
    </submittedName>
</protein>
<dbReference type="PROSITE" id="PS50979">
    <property type="entry name" value="BC"/>
    <property type="match status" value="1"/>
</dbReference>
<evidence type="ECO:0000256" key="4">
    <source>
        <dbReference type="ARBA" id="ARBA00022801"/>
    </source>
</evidence>
<dbReference type="RefSeq" id="WP_237486461.1">
    <property type="nucleotide sequence ID" value="NZ_CAKLCM010000003.1"/>
</dbReference>
<comment type="caution">
    <text evidence="11">The sequence shown here is derived from an EMBL/GenBank/DDBJ whole genome shotgun (WGS) entry which is preliminary data.</text>
</comment>
<dbReference type="InterPro" id="IPR003778">
    <property type="entry name" value="CT_A_B"/>
</dbReference>
<keyword evidence="5 7" id="KW-0067">ATP-binding</keyword>
<dbReference type="Pfam" id="PF02682">
    <property type="entry name" value="CT_C_D"/>
    <property type="match status" value="1"/>
</dbReference>
<dbReference type="Pfam" id="PF02785">
    <property type="entry name" value="Biotin_carb_C"/>
    <property type="match status" value="1"/>
</dbReference>